<sequence length="410" mass="47600">MKDSTSTEVETLEKIFQFVGVRGVMISCRAVCRLWYRTSQRPELIGWLMEREGWKEDYNVWKERGWIDDEYSFCVHRSAVGLMFERFASLAEQLEFGISTGKSEVGFYRQDGDIKKIWKDMHKEIELYNEMTGERLKRCIYTPHDDGVHEEFLKRQRKVYMSWHIYEMIRIFKCIRLNDSWFWKFEFTAESLMDSTLLCPAHDNFIDKSRDNGVCTPIWMPIGVEYDQLKVTMTIKSVGSKNAMAWLKPMYDVNLDKHRAELERDGPDAVTLTCLAIGYQEREEIYTLCSSCDLPPSYPRFEARDHCLIVVSNLLPPVSSCDPHGTKIDPMDVDETHPLPAACDGVDDHELNDPMDWVYTLVDRIKMILLSPNSLLNELGATGVPLMVFKCCTVSLTSYFLTGNEEKFPN</sequence>
<reference evidence="1 2" key="1">
    <citation type="journal article" date="2018" name="Genome Biol. Evol.">
        <title>Multiple Roots of Fruiting Body Formation in Amoebozoa.</title>
        <authorList>
            <person name="Hillmann F."/>
            <person name="Forbes G."/>
            <person name="Novohradska S."/>
            <person name="Ferling I."/>
            <person name="Riege K."/>
            <person name="Groth M."/>
            <person name="Westermann M."/>
            <person name="Marz M."/>
            <person name="Spaller T."/>
            <person name="Winckler T."/>
            <person name="Schaap P."/>
            <person name="Glockner G."/>
        </authorList>
    </citation>
    <scope>NUCLEOTIDE SEQUENCE [LARGE SCALE GENOMIC DNA]</scope>
    <source>
        <strain evidence="1 2">Jena</strain>
    </source>
</reference>
<proteinExistence type="predicted"/>
<gene>
    <name evidence="1" type="ORF">PROFUN_04687</name>
</gene>
<dbReference type="InParanoid" id="A0A2P6NFU0"/>
<dbReference type="SUPFAM" id="SSF81383">
    <property type="entry name" value="F-box domain"/>
    <property type="match status" value="1"/>
</dbReference>
<evidence type="ECO:0000313" key="1">
    <source>
        <dbReference type="EMBL" id="PRP82824.1"/>
    </source>
</evidence>
<accession>A0A2P6NFU0</accession>
<dbReference type="Proteomes" id="UP000241769">
    <property type="component" value="Unassembled WGS sequence"/>
</dbReference>
<evidence type="ECO:0000313" key="2">
    <source>
        <dbReference type="Proteomes" id="UP000241769"/>
    </source>
</evidence>
<evidence type="ECO:0008006" key="3">
    <source>
        <dbReference type="Google" id="ProtNLM"/>
    </source>
</evidence>
<keyword evidence="2" id="KW-1185">Reference proteome</keyword>
<dbReference type="InterPro" id="IPR036047">
    <property type="entry name" value="F-box-like_dom_sf"/>
</dbReference>
<protein>
    <recommendedName>
        <fullName evidence="3">F-box domain-containing protein</fullName>
    </recommendedName>
</protein>
<name>A0A2P6NFU0_9EUKA</name>
<dbReference type="EMBL" id="MDYQ01000094">
    <property type="protein sequence ID" value="PRP82824.1"/>
    <property type="molecule type" value="Genomic_DNA"/>
</dbReference>
<dbReference type="AlphaFoldDB" id="A0A2P6NFU0"/>
<comment type="caution">
    <text evidence="1">The sequence shown here is derived from an EMBL/GenBank/DDBJ whole genome shotgun (WGS) entry which is preliminary data.</text>
</comment>
<organism evidence="1 2">
    <name type="scientific">Planoprotostelium fungivorum</name>
    <dbReference type="NCBI Taxonomy" id="1890364"/>
    <lineage>
        <taxon>Eukaryota</taxon>
        <taxon>Amoebozoa</taxon>
        <taxon>Evosea</taxon>
        <taxon>Variosea</taxon>
        <taxon>Cavosteliida</taxon>
        <taxon>Cavosteliaceae</taxon>
        <taxon>Planoprotostelium</taxon>
    </lineage>
</organism>